<organism evidence="5 11">
    <name type="scientific">Bacteroides cellulosilyticus</name>
    <dbReference type="NCBI Taxonomy" id="246787"/>
    <lineage>
        <taxon>Bacteria</taxon>
        <taxon>Pseudomonadati</taxon>
        <taxon>Bacteroidota</taxon>
        <taxon>Bacteroidia</taxon>
        <taxon>Bacteroidales</taxon>
        <taxon>Bacteroidaceae</taxon>
        <taxon>Bacteroides</taxon>
    </lineage>
</organism>
<dbReference type="PANTHER" id="PTHR43421:SF1">
    <property type="entry name" value="METALLOPROTEASE PMBA"/>
    <property type="match status" value="1"/>
</dbReference>
<dbReference type="KEGG" id="bcel:BcellWH2_02206"/>
<dbReference type="EMBL" id="VVYX01000010">
    <property type="protein sequence ID" value="KAA5419746.1"/>
    <property type="molecule type" value="Genomic_DNA"/>
</dbReference>
<evidence type="ECO:0000313" key="10">
    <source>
        <dbReference type="EMBL" id="RGS38617.1"/>
    </source>
</evidence>
<dbReference type="Proteomes" id="UP000482653">
    <property type="component" value="Unassembled WGS sequence"/>
</dbReference>
<dbReference type="Proteomes" id="UP001221924">
    <property type="component" value="Unassembled WGS sequence"/>
</dbReference>
<dbReference type="Gene3D" id="3.30.2290.10">
    <property type="entry name" value="PmbA/TldD superfamily"/>
    <property type="match status" value="1"/>
</dbReference>
<dbReference type="GeneID" id="26158164"/>
<evidence type="ECO:0000259" key="2">
    <source>
        <dbReference type="Pfam" id="PF01523"/>
    </source>
</evidence>
<feature type="domain" description="Metalloprotease TldD/E N-terminal" evidence="2">
    <location>
        <begin position="26"/>
        <end position="87"/>
    </location>
</feature>
<dbReference type="GO" id="GO:0006508">
    <property type="term" value="P:proteolysis"/>
    <property type="evidence" value="ECO:0007669"/>
    <property type="project" value="InterPro"/>
</dbReference>
<dbReference type="EMBL" id="CP012801">
    <property type="protein sequence ID" value="ALJ59447.1"/>
    <property type="molecule type" value="Genomic_DNA"/>
</dbReference>
<evidence type="ECO:0000313" key="7">
    <source>
        <dbReference type="EMBL" id="KAA5419746.1"/>
    </source>
</evidence>
<dbReference type="InterPro" id="IPR035068">
    <property type="entry name" value="TldD/PmbA_N"/>
</dbReference>
<evidence type="ECO:0000256" key="1">
    <source>
        <dbReference type="ARBA" id="ARBA00005836"/>
    </source>
</evidence>
<dbReference type="GO" id="GO:0005829">
    <property type="term" value="C:cytosol"/>
    <property type="evidence" value="ECO:0007669"/>
    <property type="project" value="TreeGrafter"/>
</dbReference>
<dbReference type="EMBL" id="VVYV01000053">
    <property type="protein sequence ID" value="KAA5413373.1"/>
    <property type="molecule type" value="Genomic_DNA"/>
</dbReference>
<feature type="domain" description="Metalloprotease TldD/E central" evidence="4">
    <location>
        <begin position="123"/>
        <end position="225"/>
    </location>
</feature>
<evidence type="ECO:0000313" key="8">
    <source>
        <dbReference type="EMBL" id="MDE8692848.1"/>
    </source>
</evidence>
<comment type="similarity">
    <text evidence="1">Belongs to the peptidase U62 family.</text>
</comment>
<reference evidence="8" key="4">
    <citation type="submission" date="2023-03" db="EMBL/GenBank/DDBJ databases">
        <title>DFI Biobank Strains.</title>
        <authorList>
            <person name="Mostad J."/>
            <person name="Paddock L."/>
            <person name="Medina S."/>
            <person name="Waligurski E."/>
            <person name="Barat B."/>
            <person name="Smith R."/>
            <person name="Burgo V."/>
            <person name="Metcalfe C."/>
            <person name="Woodson C."/>
            <person name="Sundararajan A."/>
            <person name="Ramaswamy R."/>
            <person name="Lin H."/>
            <person name="Pamer E.G."/>
        </authorList>
    </citation>
    <scope>NUCLEOTIDE SEQUENCE</scope>
    <source>
        <strain evidence="8">DFI.9.5</strain>
    </source>
</reference>
<reference evidence="13 14" key="3">
    <citation type="journal article" date="2019" name="Nat. Med.">
        <title>A library of human gut bacterial isolates paired with longitudinal multiomics data enables mechanistic microbiome research.</title>
        <authorList>
            <person name="Poyet M."/>
            <person name="Groussin M."/>
            <person name="Gibbons S.M."/>
            <person name="Avila-Pacheco J."/>
            <person name="Jiang X."/>
            <person name="Kearney S.M."/>
            <person name="Perrotta A.R."/>
            <person name="Berdy B."/>
            <person name="Zhao S."/>
            <person name="Lieberman T.D."/>
            <person name="Swanson P.K."/>
            <person name="Smith M."/>
            <person name="Roesemann S."/>
            <person name="Alexander J.E."/>
            <person name="Rich S.A."/>
            <person name="Livny J."/>
            <person name="Vlamakis H."/>
            <person name="Clish C."/>
            <person name="Bullock K."/>
            <person name="Deik A."/>
            <person name="Scott J."/>
            <person name="Pierce K.A."/>
            <person name="Xavier R.J."/>
            <person name="Alm E.J."/>
        </authorList>
    </citation>
    <scope>NUCLEOTIDE SEQUENCE [LARGE SCALE GENOMIC DNA]</scope>
    <source>
        <strain evidence="6 13">BIOML-A6</strain>
        <strain evidence="7 14">BIOML-A8</strain>
    </source>
</reference>
<dbReference type="PATRIC" id="fig|246787.4.peg.2268"/>
<protein>
    <submittedName>
        <fullName evidence="5">Peptidase PmbA</fullName>
    </submittedName>
    <submittedName>
        <fullName evidence="6">TldD/PmbA family protein</fullName>
    </submittedName>
</protein>
<dbReference type="RefSeq" id="WP_007660568.1">
    <property type="nucleotide sequence ID" value="NZ_CABMLT010000002.1"/>
</dbReference>
<dbReference type="EMBL" id="QRVJ01000003">
    <property type="protein sequence ID" value="RGS38617.1"/>
    <property type="molecule type" value="Genomic_DNA"/>
</dbReference>
<reference evidence="5 11" key="1">
    <citation type="journal article" date="2015" name="Science">
        <title>Genetic determinants of in vivo fitness and diet responsiveness in multiple human gut Bacteroides.</title>
        <authorList>
            <person name="Wu M."/>
            <person name="McNulty N.P."/>
            <person name="Rodionov D.A."/>
            <person name="Khoroshkin M.S."/>
            <person name="Griffin N.W."/>
            <person name="Cheng J."/>
            <person name="Latreille P."/>
            <person name="Kerstetter R.A."/>
            <person name="Terrapon N."/>
            <person name="Henrissat B."/>
            <person name="Osterman A.L."/>
            <person name="Gordon J.I."/>
        </authorList>
    </citation>
    <scope>NUCLEOTIDE SEQUENCE [LARGE SCALE GENOMIC DNA]</scope>
    <source>
        <strain evidence="5 11">WH2</strain>
    </source>
</reference>
<evidence type="ECO:0000313" key="11">
    <source>
        <dbReference type="Proteomes" id="UP000061809"/>
    </source>
</evidence>
<dbReference type="InterPro" id="IPR045569">
    <property type="entry name" value="Metalloprtase-TldD/E_C"/>
</dbReference>
<evidence type="ECO:0000313" key="5">
    <source>
        <dbReference type="EMBL" id="ALJ59447.1"/>
    </source>
</evidence>
<dbReference type="GO" id="GO:0008237">
    <property type="term" value="F:metallopeptidase activity"/>
    <property type="evidence" value="ECO:0007669"/>
    <property type="project" value="InterPro"/>
</dbReference>
<dbReference type="Proteomes" id="UP000283341">
    <property type="component" value="Unassembled WGS sequence"/>
</dbReference>
<name>A0A0P0FVT9_9BACE</name>
<dbReference type="EMBL" id="JAVSNH010000001">
    <property type="protein sequence ID" value="MDT4509651.1"/>
    <property type="molecule type" value="Genomic_DNA"/>
</dbReference>
<evidence type="ECO:0000313" key="9">
    <source>
        <dbReference type="EMBL" id="MDT4509651.1"/>
    </source>
</evidence>
<dbReference type="Pfam" id="PF19289">
    <property type="entry name" value="PmbA_TldD_3rd"/>
    <property type="match status" value="1"/>
</dbReference>
<accession>A0A0P0FVT9</accession>
<dbReference type="Proteomes" id="UP001266995">
    <property type="component" value="Unassembled WGS sequence"/>
</dbReference>
<dbReference type="InterPro" id="IPR047657">
    <property type="entry name" value="PmbA"/>
</dbReference>
<evidence type="ECO:0000259" key="4">
    <source>
        <dbReference type="Pfam" id="PF19290"/>
    </source>
</evidence>
<dbReference type="InterPro" id="IPR045570">
    <property type="entry name" value="Metalloprtase-TldD/E_cen_dom"/>
</dbReference>
<dbReference type="Proteomes" id="UP000061809">
    <property type="component" value="Chromosome"/>
</dbReference>
<evidence type="ECO:0000259" key="3">
    <source>
        <dbReference type="Pfam" id="PF19289"/>
    </source>
</evidence>
<sequence>MITDNNKKLAQWAMDFALKNGCQAAKVVLYANSNTSFELRDAKMDRLQQASESGMGINVYVDGRYGNYSTNRLDKKELETFIKNGIESTRYLAPDEFRVLADPARYYTGGKPDLQMFDDKIFGINPDDKVALARAAAGEVMGKNDRIISVETSYSDGENASYRLMSNGFEGESKSTWYSVSASVAIKGEGEARPSDYWYGSSLFYDKLPKTDIGSVALERVLRKLGQKKAKSGKYTMVVDPINSGRMLSPVLSALYGSSLQQKNSFLIDKLDQKVFSDKLTVMDDPHVIGANGSRYFDNEGVATEHRPIFENGVLKTYFFDTYNAKKMGVAPTISGPSRLVLTPGDKDLNGLIADVANGILVTGLNGGNSNSNTGDFSYGIEGFLIENGKLTQPVNEMNVTGNFLTLWNSLAAIGNDARTDRSWLVPSLVFEGVDFSGL</sequence>
<dbReference type="Pfam" id="PF19290">
    <property type="entry name" value="PmbA_TldD_2nd"/>
    <property type="match status" value="1"/>
</dbReference>
<dbReference type="PANTHER" id="PTHR43421">
    <property type="entry name" value="METALLOPROTEASE PMBA"/>
    <property type="match status" value="1"/>
</dbReference>
<dbReference type="AlphaFoldDB" id="A0A0P0FVT9"/>
<gene>
    <name evidence="5" type="ORF">BcellWH2_02206</name>
    <name evidence="10" type="ORF">DWX97_06500</name>
    <name evidence="6" type="ORF">F2Y81_23225</name>
    <name evidence="7" type="ORF">F2Y87_09375</name>
    <name evidence="8" type="ORF">PZH42_01895</name>
    <name evidence="9" type="ORF">RO785_01490</name>
</gene>
<dbReference type="STRING" id="246787.BcellWH2_02206"/>
<proteinExistence type="inferred from homology"/>
<reference evidence="9" key="5">
    <citation type="submission" date="2023-08" db="EMBL/GenBank/DDBJ databases">
        <title>Reintroducing virulent viruses to syntetic microbiomes.</title>
        <authorList>
            <person name="Wilde J."/>
            <person name="Boyes R."/>
            <person name="Robinson A.V."/>
            <person name="Daisley B.A."/>
            <person name="Allen-Vercoe E."/>
        </authorList>
    </citation>
    <scope>NUCLEOTIDE SEQUENCE</scope>
    <source>
        <strain evidence="9">225I_12FAA</strain>
    </source>
</reference>
<dbReference type="eggNOG" id="COG0312">
    <property type="taxonomic scope" value="Bacteria"/>
</dbReference>
<evidence type="ECO:0000313" key="13">
    <source>
        <dbReference type="Proteomes" id="UP000448877"/>
    </source>
</evidence>
<reference evidence="10 12" key="2">
    <citation type="submission" date="2018-08" db="EMBL/GenBank/DDBJ databases">
        <title>A genome reference for cultivated species of the human gut microbiota.</title>
        <authorList>
            <person name="Zou Y."/>
            <person name="Xue W."/>
            <person name="Luo G."/>
        </authorList>
    </citation>
    <scope>NUCLEOTIDE SEQUENCE [LARGE SCALE GENOMIC DNA]</scope>
    <source>
        <strain evidence="10 12">AF22-3AC</strain>
    </source>
</reference>
<dbReference type="InterPro" id="IPR036059">
    <property type="entry name" value="TldD/PmbA_sf"/>
</dbReference>
<evidence type="ECO:0000313" key="12">
    <source>
        <dbReference type="Proteomes" id="UP000283341"/>
    </source>
</evidence>
<evidence type="ECO:0000313" key="6">
    <source>
        <dbReference type="EMBL" id="KAA5413373.1"/>
    </source>
</evidence>
<dbReference type="SUPFAM" id="SSF111283">
    <property type="entry name" value="Putative modulator of DNA gyrase, PmbA/TldD"/>
    <property type="match status" value="1"/>
</dbReference>
<dbReference type="Proteomes" id="UP000448877">
    <property type="component" value="Unassembled WGS sequence"/>
</dbReference>
<dbReference type="InterPro" id="IPR002510">
    <property type="entry name" value="Metalloprtase-TldD/E_N"/>
</dbReference>
<dbReference type="Pfam" id="PF01523">
    <property type="entry name" value="PmbA_TldD_1st"/>
    <property type="match status" value="1"/>
</dbReference>
<dbReference type="EMBL" id="JARFID010000002">
    <property type="protein sequence ID" value="MDE8692848.1"/>
    <property type="molecule type" value="Genomic_DNA"/>
</dbReference>
<feature type="domain" description="Metalloprotease TldD/E C-terminal" evidence="3">
    <location>
        <begin position="232"/>
        <end position="438"/>
    </location>
</feature>
<evidence type="ECO:0000313" key="14">
    <source>
        <dbReference type="Proteomes" id="UP000482653"/>
    </source>
</evidence>